<evidence type="ECO:0000256" key="1">
    <source>
        <dbReference type="SAM" id="MobiDB-lite"/>
    </source>
</evidence>
<dbReference type="RefSeq" id="WP_345671413.1">
    <property type="nucleotide sequence ID" value="NZ_BAABKC010000111.1"/>
</dbReference>
<comment type="caution">
    <text evidence="2">The sequence shown here is derived from an EMBL/GenBank/DDBJ whole genome shotgun (WGS) entry which is preliminary data.</text>
</comment>
<proteinExistence type="predicted"/>
<sequence length="85" mass="9228">MPFAEDVAKQLPEDDREAWWDAVTDMQDDIAAEQQDFTTGGPADTAEPFASDEHADSDDAGTRDIEDHDADPDDDGSMEPTGTGR</sequence>
<evidence type="ECO:0000313" key="2">
    <source>
        <dbReference type="EMBL" id="GAA5074574.1"/>
    </source>
</evidence>
<name>A0ABP9LAS1_9ACTN</name>
<feature type="region of interest" description="Disordered" evidence="1">
    <location>
        <begin position="27"/>
        <end position="85"/>
    </location>
</feature>
<gene>
    <name evidence="2" type="ORF">GCM10023336_62800</name>
</gene>
<reference evidence="3" key="1">
    <citation type="journal article" date="2019" name="Int. J. Syst. Evol. Microbiol.">
        <title>The Global Catalogue of Microorganisms (GCM) 10K type strain sequencing project: providing services to taxonomists for standard genome sequencing and annotation.</title>
        <authorList>
            <consortium name="The Broad Institute Genomics Platform"/>
            <consortium name="The Broad Institute Genome Sequencing Center for Infectious Disease"/>
            <person name="Wu L."/>
            <person name="Ma J."/>
        </authorList>
    </citation>
    <scope>NUCLEOTIDE SEQUENCE [LARGE SCALE GENOMIC DNA]</scope>
    <source>
        <strain evidence="3">JCM 18410</strain>
    </source>
</reference>
<feature type="compositionally biased region" description="Acidic residues" evidence="1">
    <location>
        <begin position="67"/>
        <end position="77"/>
    </location>
</feature>
<organism evidence="2 3">
    <name type="scientific">Streptomyces similanensis</name>
    <dbReference type="NCBI Taxonomy" id="1274988"/>
    <lineage>
        <taxon>Bacteria</taxon>
        <taxon>Bacillati</taxon>
        <taxon>Actinomycetota</taxon>
        <taxon>Actinomycetes</taxon>
        <taxon>Kitasatosporales</taxon>
        <taxon>Streptomycetaceae</taxon>
        <taxon>Streptomyces</taxon>
    </lineage>
</organism>
<dbReference type="Proteomes" id="UP001500124">
    <property type="component" value="Unassembled WGS sequence"/>
</dbReference>
<evidence type="ECO:0000313" key="3">
    <source>
        <dbReference type="Proteomes" id="UP001500124"/>
    </source>
</evidence>
<keyword evidence="3" id="KW-1185">Reference proteome</keyword>
<protein>
    <submittedName>
        <fullName evidence="2">Uncharacterized protein</fullName>
    </submittedName>
</protein>
<accession>A0ABP9LAS1</accession>
<dbReference type="EMBL" id="BAABKC010000111">
    <property type="protein sequence ID" value="GAA5074574.1"/>
    <property type="molecule type" value="Genomic_DNA"/>
</dbReference>